<feature type="region of interest" description="Disordered" evidence="1">
    <location>
        <begin position="81"/>
        <end position="103"/>
    </location>
</feature>
<evidence type="ECO:0000313" key="2">
    <source>
        <dbReference type="EMBL" id="CAG6486048.1"/>
    </source>
</evidence>
<dbReference type="EMBL" id="HBUE01102551">
    <property type="protein sequence ID" value="CAG6486048.1"/>
    <property type="molecule type" value="Transcribed_RNA"/>
</dbReference>
<dbReference type="EMBL" id="HBUE01102544">
    <property type="protein sequence ID" value="CAG6486045.1"/>
    <property type="molecule type" value="Transcribed_RNA"/>
</dbReference>
<organism evidence="2">
    <name type="scientific">Culex pipiens</name>
    <name type="common">House mosquito</name>
    <dbReference type="NCBI Taxonomy" id="7175"/>
    <lineage>
        <taxon>Eukaryota</taxon>
        <taxon>Metazoa</taxon>
        <taxon>Ecdysozoa</taxon>
        <taxon>Arthropoda</taxon>
        <taxon>Hexapoda</taxon>
        <taxon>Insecta</taxon>
        <taxon>Pterygota</taxon>
        <taxon>Neoptera</taxon>
        <taxon>Endopterygota</taxon>
        <taxon>Diptera</taxon>
        <taxon>Nematocera</taxon>
        <taxon>Culicoidea</taxon>
        <taxon>Culicidae</taxon>
        <taxon>Culicinae</taxon>
        <taxon>Culicini</taxon>
        <taxon>Culex</taxon>
        <taxon>Culex</taxon>
    </lineage>
</organism>
<name>A0A8D8C4A5_CULPI</name>
<reference evidence="2" key="1">
    <citation type="submission" date="2021-05" db="EMBL/GenBank/DDBJ databases">
        <authorList>
            <person name="Alioto T."/>
            <person name="Alioto T."/>
            <person name="Gomez Garrido J."/>
        </authorList>
    </citation>
    <scope>NUCLEOTIDE SEQUENCE</scope>
</reference>
<evidence type="ECO:0000256" key="1">
    <source>
        <dbReference type="SAM" id="MobiDB-lite"/>
    </source>
</evidence>
<dbReference type="AlphaFoldDB" id="A0A8D8C4A5"/>
<sequence length="103" mass="11524">MKLRIASTGWKRRRTNDSGVFTNVESDWSLECRMSFSTGWVVLSNIIQRMNLIESHWHVNLRTTVPFSCGNPAPAMPTFCPSTSSTLTNGENPVGSSTFRQEA</sequence>
<protein>
    <submittedName>
        <fullName evidence="2">(northern house mosquito) hypothetical protein</fullName>
    </submittedName>
</protein>
<accession>A0A8D8C4A5</accession>
<proteinExistence type="predicted"/>